<name>A0A261SK87_9BORD</name>
<feature type="compositionally biased region" description="Low complexity" evidence="1">
    <location>
        <begin position="81"/>
        <end position="95"/>
    </location>
</feature>
<dbReference type="EMBL" id="NEVM01000001">
    <property type="protein sequence ID" value="OZI37816.1"/>
    <property type="molecule type" value="Genomic_DNA"/>
</dbReference>
<feature type="region of interest" description="Disordered" evidence="1">
    <location>
        <begin position="80"/>
        <end position="111"/>
    </location>
</feature>
<evidence type="ECO:0000313" key="3">
    <source>
        <dbReference type="Proteomes" id="UP000216020"/>
    </source>
</evidence>
<dbReference type="Proteomes" id="UP000216020">
    <property type="component" value="Unassembled WGS sequence"/>
</dbReference>
<evidence type="ECO:0000313" key="2">
    <source>
        <dbReference type="EMBL" id="OZI37816.1"/>
    </source>
</evidence>
<sequence length="132" mass="14090">MRTFYWVSGIGGTWTYIDAACKQHGRIDWFDNIADIGYWWQTAHDNGMSYSLDVAKRSVEQAILRRATETAARVMEQVLQEESAMSSGEESAADAVDTGAEDGLAGQCAEPAPSGVLAGELAASSRVSAPAA</sequence>
<evidence type="ECO:0000256" key="1">
    <source>
        <dbReference type="SAM" id="MobiDB-lite"/>
    </source>
</evidence>
<proteinExistence type="predicted"/>
<dbReference type="AlphaFoldDB" id="A0A261SK87"/>
<organism evidence="2 3">
    <name type="scientific">Bordetella genomosp. 10</name>
    <dbReference type="NCBI Taxonomy" id="1416804"/>
    <lineage>
        <taxon>Bacteria</taxon>
        <taxon>Pseudomonadati</taxon>
        <taxon>Pseudomonadota</taxon>
        <taxon>Betaproteobacteria</taxon>
        <taxon>Burkholderiales</taxon>
        <taxon>Alcaligenaceae</taxon>
        <taxon>Bordetella</taxon>
    </lineage>
</organism>
<dbReference type="RefSeq" id="WP_094851916.1">
    <property type="nucleotide sequence ID" value="NZ_NEVM01000001.1"/>
</dbReference>
<reference evidence="3" key="1">
    <citation type="submission" date="2017-05" db="EMBL/GenBank/DDBJ databases">
        <title>Complete and WGS of Bordetella genogroups.</title>
        <authorList>
            <person name="Spilker T."/>
            <person name="Lipuma J."/>
        </authorList>
    </citation>
    <scope>NUCLEOTIDE SEQUENCE [LARGE SCALE GENOMIC DNA]</scope>
    <source>
        <strain evidence="3">AU16122</strain>
    </source>
</reference>
<protein>
    <submittedName>
        <fullName evidence="2">Uncharacterized protein</fullName>
    </submittedName>
</protein>
<accession>A0A261SK87</accession>
<dbReference type="OrthoDB" id="8636679at2"/>
<keyword evidence="3" id="KW-1185">Reference proteome</keyword>
<comment type="caution">
    <text evidence="2">The sequence shown here is derived from an EMBL/GenBank/DDBJ whole genome shotgun (WGS) entry which is preliminary data.</text>
</comment>
<gene>
    <name evidence="2" type="ORF">CAL29_05415</name>
</gene>